<dbReference type="AlphaFoldDB" id="A0A1F5YIV9"/>
<dbReference type="SUPFAM" id="SSF52540">
    <property type="entry name" value="P-loop containing nucleoside triphosphate hydrolases"/>
    <property type="match status" value="1"/>
</dbReference>
<dbReference type="CDD" id="cd03230">
    <property type="entry name" value="ABC_DR_subfamily_A"/>
    <property type="match status" value="1"/>
</dbReference>
<gene>
    <name evidence="6" type="ORF">A2Z86_02280</name>
</gene>
<evidence type="ECO:0000256" key="2">
    <source>
        <dbReference type="ARBA" id="ARBA00022448"/>
    </source>
</evidence>
<feature type="non-terminal residue" evidence="6">
    <location>
        <position position="295"/>
    </location>
</feature>
<organism evidence="6 7">
    <name type="scientific">Candidatus Glassbacteria bacterium GWA2_58_10</name>
    <dbReference type="NCBI Taxonomy" id="1817865"/>
    <lineage>
        <taxon>Bacteria</taxon>
        <taxon>Candidatus Glassiibacteriota</taxon>
    </lineage>
</organism>
<dbReference type="SMART" id="SM00382">
    <property type="entry name" value="AAA"/>
    <property type="match status" value="1"/>
</dbReference>
<keyword evidence="3" id="KW-0547">Nucleotide-binding</keyword>
<dbReference type="GO" id="GO:0005524">
    <property type="term" value="F:ATP binding"/>
    <property type="evidence" value="ECO:0007669"/>
    <property type="project" value="UniProtKB-KW"/>
</dbReference>
<evidence type="ECO:0000259" key="5">
    <source>
        <dbReference type="PROSITE" id="PS50893"/>
    </source>
</evidence>
<accession>A0A1F5YIV9</accession>
<evidence type="ECO:0000313" key="6">
    <source>
        <dbReference type="EMBL" id="OGF99801.1"/>
    </source>
</evidence>
<evidence type="ECO:0000256" key="3">
    <source>
        <dbReference type="ARBA" id="ARBA00022741"/>
    </source>
</evidence>
<dbReference type="GO" id="GO:0016887">
    <property type="term" value="F:ATP hydrolysis activity"/>
    <property type="evidence" value="ECO:0007669"/>
    <property type="project" value="InterPro"/>
</dbReference>
<dbReference type="PANTHER" id="PTHR43335:SF4">
    <property type="entry name" value="ABC TRANSPORTER, ATP-BINDING PROTEIN"/>
    <property type="match status" value="1"/>
</dbReference>
<dbReference type="InterPro" id="IPR003439">
    <property type="entry name" value="ABC_transporter-like_ATP-bd"/>
</dbReference>
<evidence type="ECO:0000313" key="7">
    <source>
        <dbReference type="Proteomes" id="UP000176992"/>
    </source>
</evidence>
<dbReference type="Gene3D" id="3.40.50.300">
    <property type="entry name" value="P-loop containing nucleotide triphosphate hydrolases"/>
    <property type="match status" value="1"/>
</dbReference>
<evidence type="ECO:0000256" key="4">
    <source>
        <dbReference type="ARBA" id="ARBA00022840"/>
    </source>
</evidence>
<sequence length="295" mass="33118">MIKIENLTKYYDATLAVDSVSFEVQKGEVVGFLGPNGAGKTTTMRIITCYLKPTSGKVTIEDFDIFEQPIEVRKRIGYLPENCPLYPEMNVLDYLNYIAELRQIPRAERSKRVREMIGVTSIGDVLHKDIGELSKGYRQRVGLAQAMVHDPEILILDEPTSGLDPNQIIEIRQLIRDIGREKTIILSTHILPEVSATCNRVLIINDARLIASGTPDELVSRAQGAEVITAGIKGPEEAVFEALRQADFIAEFRKVREELAGEQSWLTLEIQGQGDQTSEKLFHLAVRQGWTLREL</sequence>
<dbReference type="InterPro" id="IPR003593">
    <property type="entry name" value="AAA+_ATPase"/>
</dbReference>
<dbReference type="Pfam" id="PF00005">
    <property type="entry name" value="ABC_tran"/>
    <property type="match status" value="1"/>
</dbReference>
<keyword evidence="2" id="KW-0813">Transport</keyword>
<dbReference type="Proteomes" id="UP000176992">
    <property type="component" value="Unassembled WGS sequence"/>
</dbReference>
<dbReference type="PROSITE" id="PS50893">
    <property type="entry name" value="ABC_TRANSPORTER_2"/>
    <property type="match status" value="1"/>
</dbReference>
<reference evidence="6 7" key="1">
    <citation type="journal article" date="2016" name="Nat. Commun.">
        <title>Thousands of microbial genomes shed light on interconnected biogeochemical processes in an aquifer system.</title>
        <authorList>
            <person name="Anantharaman K."/>
            <person name="Brown C.T."/>
            <person name="Hug L.A."/>
            <person name="Sharon I."/>
            <person name="Castelle C.J."/>
            <person name="Probst A.J."/>
            <person name="Thomas B.C."/>
            <person name="Singh A."/>
            <person name="Wilkins M.J."/>
            <person name="Karaoz U."/>
            <person name="Brodie E.L."/>
            <person name="Williams K.H."/>
            <person name="Hubbard S.S."/>
            <person name="Banfield J.F."/>
        </authorList>
    </citation>
    <scope>NUCLEOTIDE SEQUENCE [LARGE SCALE GENOMIC DNA]</scope>
</reference>
<dbReference type="PANTHER" id="PTHR43335">
    <property type="entry name" value="ABC TRANSPORTER, ATP-BINDING PROTEIN"/>
    <property type="match status" value="1"/>
</dbReference>
<proteinExistence type="inferred from homology"/>
<dbReference type="InterPro" id="IPR027417">
    <property type="entry name" value="P-loop_NTPase"/>
</dbReference>
<protein>
    <submittedName>
        <fullName evidence="6">ABC transporter</fullName>
    </submittedName>
</protein>
<feature type="domain" description="ABC transporter" evidence="5">
    <location>
        <begin position="2"/>
        <end position="231"/>
    </location>
</feature>
<keyword evidence="4" id="KW-0067">ATP-binding</keyword>
<comment type="similarity">
    <text evidence="1">Belongs to the ABC transporter superfamily.</text>
</comment>
<comment type="caution">
    <text evidence="6">The sequence shown here is derived from an EMBL/GenBank/DDBJ whole genome shotgun (WGS) entry which is preliminary data.</text>
</comment>
<name>A0A1F5YIV9_9BACT</name>
<dbReference type="EMBL" id="MFIV01000010">
    <property type="protein sequence ID" value="OGF99801.1"/>
    <property type="molecule type" value="Genomic_DNA"/>
</dbReference>
<evidence type="ECO:0000256" key="1">
    <source>
        <dbReference type="ARBA" id="ARBA00005417"/>
    </source>
</evidence>